<dbReference type="Proteomes" id="UP001386955">
    <property type="component" value="Unassembled WGS sequence"/>
</dbReference>
<dbReference type="InterPro" id="IPR036457">
    <property type="entry name" value="PPM-type-like_dom_sf"/>
</dbReference>
<dbReference type="InterPro" id="IPR001932">
    <property type="entry name" value="PPM-type_phosphatase-like_dom"/>
</dbReference>
<organism evidence="2 3">
    <name type="scientific">Psophocarpus tetragonolobus</name>
    <name type="common">Winged bean</name>
    <name type="synonym">Dolichos tetragonolobus</name>
    <dbReference type="NCBI Taxonomy" id="3891"/>
    <lineage>
        <taxon>Eukaryota</taxon>
        <taxon>Viridiplantae</taxon>
        <taxon>Streptophyta</taxon>
        <taxon>Embryophyta</taxon>
        <taxon>Tracheophyta</taxon>
        <taxon>Spermatophyta</taxon>
        <taxon>Magnoliopsida</taxon>
        <taxon>eudicotyledons</taxon>
        <taxon>Gunneridae</taxon>
        <taxon>Pentapetalae</taxon>
        <taxon>rosids</taxon>
        <taxon>fabids</taxon>
        <taxon>Fabales</taxon>
        <taxon>Fabaceae</taxon>
        <taxon>Papilionoideae</taxon>
        <taxon>50 kb inversion clade</taxon>
        <taxon>NPAAA clade</taxon>
        <taxon>indigoferoid/millettioid clade</taxon>
        <taxon>Phaseoleae</taxon>
        <taxon>Psophocarpus</taxon>
    </lineage>
</organism>
<comment type="caution">
    <text evidence="2">The sequence shown here is derived from an EMBL/GenBank/DDBJ whole genome shotgun (WGS) entry which is preliminary data.</text>
</comment>
<dbReference type="Pfam" id="PF00481">
    <property type="entry name" value="PP2C"/>
    <property type="match status" value="1"/>
</dbReference>
<dbReference type="Gene3D" id="3.60.40.10">
    <property type="entry name" value="PPM-type phosphatase domain"/>
    <property type="match status" value="1"/>
</dbReference>
<evidence type="ECO:0000313" key="3">
    <source>
        <dbReference type="Proteomes" id="UP001386955"/>
    </source>
</evidence>
<feature type="domain" description="PPM-type phosphatase" evidence="1">
    <location>
        <begin position="1"/>
        <end position="114"/>
    </location>
</feature>
<dbReference type="EMBL" id="JAYMYS010000008">
    <property type="protein sequence ID" value="KAK7383297.1"/>
    <property type="molecule type" value="Genomic_DNA"/>
</dbReference>
<reference evidence="2 3" key="1">
    <citation type="submission" date="2024-01" db="EMBL/GenBank/DDBJ databases">
        <title>The genomes of 5 underutilized Papilionoideae crops provide insights into root nodulation and disease resistanc.</title>
        <authorList>
            <person name="Jiang F."/>
        </authorList>
    </citation>
    <scope>NUCLEOTIDE SEQUENCE [LARGE SCALE GENOMIC DNA]</scope>
    <source>
        <strain evidence="2">DUOXIRENSHENG_FW03</strain>
        <tissue evidence="2">Leaves</tissue>
    </source>
</reference>
<keyword evidence="3" id="KW-1185">Reference proteome</keyword>
<name>A0AAN9RU46_PSOTE</name>
<dbReference type="PANTHER" id="PTHR47992">
    <property type="entry name" value="PROTEIN PHOSPHATASE"/>
    <property type="match status" value="1"/>
</dbReference>
<evidence type="ECO:0000259" key="1">
    <source>
        <dbReference type="PROSITE" id="PS51746"/>
    </source>
</evidence>
<evidence type="ECO:0000313" key="2">
    <source>
        <dbReference type="EMBL" id="KAK7383297.1"/>
    </source>
</evidence>
<dbReference type="SUPFAM" id="SSF81606">
    <property type="entry name" value="PP2C-like"/>
    <property type="match status" value="1"/>
</dbReference>
<sequence length="114" mass="12807">MDQKNVHEKIDEIENSYDVDTVKEESAVRSFQKWKEAIISAFKVMDKEVKLQQNLDCSSRGTTAVVIIKQGEGLVIANLGDSRGVLGTIYDEKLVAIQLTTDLKLELPRKTIIN</sequence>
<dbReference type="InterPro" id="IPR015655">
    <property type="entry name" value="PP2C"/>
</dbReference>
<dbReference type="PROSITE" id="PS51746">
    <property type="entry name" value="PPM_2"/>
    <property type="match status" value="1"/>
</dbReference>
<proteinExistence type="predicted"/>
<gene>
    <name evidence="2" type="ORF">VNO78_28971</name>
</gene>
<protein>
    <recommendedName>
        <fullName evidence="1">PPM-type phosphatase domain-containing protein</fullName>
    </recommendedName>
</protein>
<dbReference type="AlphaFoldDB" id="A0AAN9RU46"/>
<accession>A0AAN9RU46</accession>
<dbReference type="GO" id="GO:0004722">
    <property type="term" value="F:protein serine/threonine phosphatase activity"/>
    <property type="evidence" value="ECO:0007669"/>
    <property type="project" value="InterPro"/>
</dbReference>